<organism evidence="4 5">
    <name type="scientific">Hymenoscyphus fraxineus</name>
    <dbReference type="NCBI Taxonomy" id="746836"/>
    <lineage>
        <taxon>Eukaryota</taxon>
        <taxon>Fungi</taxon>
        <taxon>Dikarya</taxon>
        <taxon>Ascomycota</taxon>
        <taxon>Pezizomycotina</taxon>
        <taxon>Leotiomycetes</taxon>
        <taxon>Helotiales</taxon>
        <taxon>Helotiaceae</taxon>
        <taxon>Hymenoscyphus</taxon>
    </lineage>
</organism>
<dbReference type="OrthoDB" id="443402at2759"/>
<keyword evidence="5" id="KW-1185">Reference proteome</keyword>
<dbReference type="PANTHER" id="PTHR10039">
    <property type="entry name" value="AMELOGENIN"/>
    <property type="match status" value="1"/>
</dbReference>
<dbReference type="InterPro" id="IPR056884">
    <property type="entry name" value="NPHP3-like_N"/>
</dbReference>
<name>A0A9N9PWW9_9HELO</name>
<reference evidence="4" key="1">
    <citation type="submission" date="2021-07" db="EMBL/GenBank/DDBJ databases">
        <authorList>
            <person name="Durling M."/>
        </authorList>
    </citation>
    <scope>NUCLEOTIDE SEQUENCE</scope>
</reference>
<sequence length="1197" mass="136945">MTGLESFAALGIACNVMQVISFGHEIISTCKQIYLDGSSDDGLSSIANNLDDASSTLRKSLRNLPQSATEDETKLIQMAKECSEASAKVQAVVNKYSSKKGGKLEAVKLGVQKIWNKRDLEKAEKVLKECQAAMENRILVRICTKQDALSLINDQNFQTLDQTLKTFIEQRSRDFIKLEDLINTNTVSVKETVVEQREIADKHVARQHVDTQNLVHDESNKTRQQFLDTAAVQIDRMQREKLLGGLNFSGRNERLNDIKEAHYESFEWLFGTSKKSDMAVNSSDSTYDTTKESLVVDGQTRNGENIYDQGDDDWVLENLVEETRVTAWASFSGWLSSGNQIYWIGGKAGAGKSTLMRFLHSNPKTSNLLNKEGMGNTILLWHFFYLMGNSMQHSIKGLLCSLLHQLLGSGRKGNELIVHLLKQNPSAVDKKYDTDWSEKELRSSLFDILRVVSQTQRLCIFLDGLDEIYADDGADKLLKLIEDVCAISTGNVKLCISSREEVVFKKRFGSRPSLRLQHLTAPDIYRYALSQLAGFDSQDPLRLSQYHRWSHLRLAYFYPNPSQLFAETIVQKSEGVFLWGYLAIESLKRARSNTDNAETIQQRLEEMPKHLKNLYASMWKRLNDDEKLYEAEAALYFNLVIEYSDQRLTTDYATKDKIRSRKSREPTLCHISIAREVISACDRGRPLFVSPLESIGTSCQTHYQGIQVRCAGLLEFTHKGSDKIPQPGNELLYADMEVGFIHRTAKEFLRKTAEGRNILNKDKISSDLRLASIIHSWLLRCWTGNSPKYNDGQKLHFSNSKLNATWYRELCYSYLKLPEATKQIWVGSWHSIQENMPRHCFSQGIRHVDVLFRMAHGCLHDFVSISFRQPDMYTAHYKALLLKSAAAGLQDFVIYNEAQREVLVDEWLKTIEFLLSQGCEPQYSHPPISVSYNTIVELLITFYWKLPGSQQPTLYVKRVERKILEILQKLISNKFDMNQEVYAFVAQGAIRGSDGSFLEKVTIKPPSGGMRGNLILLKLPVGELLRRLSQSMAHTYLGKGITEILSSWTPEEPEILAIGFGSVKNWSKSARRVDKDLERQLLEVIMRENPTLDTNVVTIQDQIQREIDDLIEGYDYDGVEPEDLTEYLLIDRGLQEKYRINCPETLKHWLRFVLYDNAKIWMEVEERRDAMPTKFLSDAEFEEEDHTLSFELLWGSD</sequence>
<dbReference type="AlphaFoldDB" id="A0A9N9PWW9"/>
<evidence type="ECO:0000313" key="4">
    <source>
        <dbReference type="EMBL" id="CAG8958253.1"/>
    </source>
</evidence>
<keyword evidence="1" id="KW-0677">Repeat</keyword>
<dbReference type="InterPro" id="IPR056693">
    <property type="entry name" value="DUF7791"/>
</dbReference>
<protein>
    <recommendedName>
        <fullName evidence="6">NACHT domain-containing protein</fullName>
    </recommendedName>
</protein>
<comment type="caution">
    <text evidence="4">The sequence shown here is derived from an EMBL/GenBank/DDBJ whole genome shotgun (WGS) entry which is preliminary data.</text>
</comment>
<dbReference type="PANTHER" id="PTHR10039:SF5">
    <property type="entry name" value="NACHT DOMAIN-CONTAINING PROTEIN"/>
    <property type="match status" value="1"/>
</dbReference>
<evidence type="ECO:0008006" key="6">
    <source>
        <dbReference type="Google" id="ProtNLM"/>
    </source>
</evidence>
<gene>
    <name evidence="4" type="ORF">HYFRA_00000607</name>
</gene>
<evidence type="ECO:0000259" key="2">
    <source>
        <dbReference type="Pfam" id="PF24883"/>
    </source>
</evidence>
<dbReference type="Pfam" id="PF24883">
    <property type="entry name" value="NPHP3_N"/>
    <property type="match status" value="1"/>
</dbReference>
<proteinExistence type="predicted"/>
<evidence type="ECO:0000256" key="1">
    <source>
        <dbReference type="ARBA" id="ARBA00022737"/>
    </source>
</evidence>
<dbReference type="SUPFAM" id="SSF52540">
    <property type="entry name" value="P-loop containing nucleoside triphosphate hydrolases"/>
    <property type="match status" value="1"/>
</dbReference>
<dbReference type="Gene3D" id="3.40.50.300">
    <property type="entry name" value="P-loop containing nucleotide triphosphate hydrolases"/>
    <property type="match status" value="1"/>
</dbReference>
<dbReference type="Pfam" id="PF25053">
    <property type="entry name" value="DUF7791"/>
    <property type="match status" value="1"/>
</dbReference>
<feature type="domain" description="Nephrocystin 3-like N-terminal" evidence="2">
    <location>
        <begin position="329"/>
        <end position="499"/>
    </location>
</feature>
<accession>A0A9N9PWW9</accession>
<evidence type="ECO:0000313" key="5">
    <source>
        <dbReference type="Proteomes" id="UP000696280"/>
    </source>
</evidence>
<dbReference type="Proteomes" id="UP000696280">
    <property type="component" value="Unassembled WGS sequence"/>
</dbReference>
<evidence type="ECO:0000259" key="3">
    <source>
        <dbReference type="Pfam" id="PF25053"/>
    </source>
</evidence>
<dbReference type="InterPro" id="IPR027417">
    <property type="entry name" value="P-loop_NTPase"/>
</dbReference>
<dbReference type="EMBL" id="CAJVRL010000081">
    <property type="protein sequence ID" value="CAG8958253.1"/>
    <property type="molecule type" value="Genomic_DNA"/>
</dbReference>
<feature type="domain" description="DUF7791" evidence="3">
    <location>
        <begin position="626"/>
        <end position="760"/>
    </location>
</feature>